<evidence type="ECO:0000256" key="7">
    <source>
        <dbReference type="ARBA" id="ARBA00023065"/>
    </source>
</evidence>
<dbReference type="Pfam" id="PF00213">
    <property type="entry name" value="OSCP"/>
    <property type="match status" value="1"/>
</dbReference>
<keyword evidence="9 13" id="KW-0066">ATP synthesis</keyword>
<keyword evidence="7 13" id="KW-0406">Ion transport</keyword>
<keyword evidence="6 13" id="KW-1133">Transmembrane helix</keyword>
<comment type="subunit">
    <text evidence="13">F-type ATPases have 2 components, F(1) - the catalytic core - and F(0) - the membrane proton channel. F(1) has five subunits: alpha(3), beta(3), gamma(1), delta(1), epsilon(1). F(0) has three main subunits: a(1), b(2) and c(10-14). The alpha and beta chains form an alternating ring which encloses part of the gamma chain. F(1) is attached to F(0) by a central stalk formed by the gamma and epsilon chains, while a peripheral stalk is formed by the delta and b chains.</text>
</comment>
<keyword evidence="16" id="KW-1185">Reference proteome</keyword>
<keyword evidence="8 13" id="KW-0472">Membrane</keyword>
<dbReference type="EMBL" id="JANIBM010000002">
    <property type="protein sequence ID" value="MCQ8179952.1"/>
    <property type="molecule type" value="Genomic_DNA"/>
</dbReference>
<comment type="similarity">
    <text evidence="1 13">Belongs to the ATPase B chain family.</text>
</comment>
<evidence type="ECO:0000256" key="11">
    <source>
        <dbReference type="ARBA" id="ARBA00025614"/>
    </source>
</evidence>
<reference evidence="15 16" key="1">
    <citation type="submission" date="2022-07" db="EMBL/GenBank/DDBJ databases">
        <title>Methylomonas rivi sp. nov., Methylomonas rosea sp. nov., Methylomonas aureus sp. nov. and Methylomonas subterranea sp. nov., four novel methanotrophs isolated from a freshwater creek and the deep terrestrial subsurface.</title>
        <authorList>
            <person name="Abin C."/>
            <person name="Sankaranarayanan K."/>
            <person name="Garner C."/>
            <person name="Sindelar R."/>
            <person name="Kotary K."/>
            <person name="Garner R."/>
            <person name="Barclay S."/>
            <person name="Lawson P."/>
            <person name="Krumholz L."/>
        </authorList>
    </citation>
    <scope>NUCLEOTIDE SEQUENCE [LARGE SCALE GENOMIC DNA]</scope>
    <source>
        <strain evidence="15 16">SURF-1</strain>
    </source>
</reference>
<keyword evidence="5 13" id="KW-0375">Hydrogen ion transport</keyword>
<evidence type="ECO:0000256" key="13">
    <source>
        <dbReference type="HAMAP-Rule" id="MF_01398"/>
    </source>
</evidence>
<feature type="coiled-coil region" evidence="14">
    <location>
        <begin position="35"/>
        <end position="98"/>
    </location>
</feature>
<name>A0ABT1UCU5_9GAMM</name>
<dbReference type="Proteomes" id="UP001524569">
    <property type="component" value="Unassembled WGS sequence"/>
</dbReference>
<evidence type="ECO:0000256" key="8">
    <source>
        <dbReference type="ARBA" id="ARBA00023136"/>
    </source>
</evidence>
<gene>
    <name evidence="13" type="primary">atpF</name>
    <name evidence="15" type="ORF">NP603_02415</name>
</gene>
<evidence type="ECO:0000313" key="16">
    <source>
        <dbReference type="Proteomes" id="UP001524569"/>
    </source>
</evidence>
<keyword evidence="2 13" id="KW-0813">Transport</keyword>
<organism evidence="15 16">
    <name type="scientific">Methylomonas aurea</name>
    <dbReference type="NCBI Taxonomy" id="2952224"/>
    <lineage>
        <taxon>Bacteria</taxon>
        <taxon>Pseudomonadati</taxon>
        <taxon>Pseudomonadota</taxon>
        <taxon>Gammaproteobacteria</taxon>
        <taxon>Methylococcales</taxon>
        <taxon>Methylococcaceae</taxon>
        <taxon>Methylomonas</taxon>
    </lineage>
</organism>
<evidence type="ECO:0000256" key="5">
    <source>
        <dbReference type="ARBA" id="ARBA00022781"/>
    </source>
</evidence>
<dbReference type="InterPro" id="IPR002146">
    <property type="entry name" value="ATP_synth_b/b'su_bac/chlpt"/>
</dbReference>
<evidence type="ECO:0000313" key="15">
    <source>
        <dbReference type="EMBL" id="MCQ8179952.1"/>
    </source>
</evidence>
<comment type="subcellular location">
    <subcellularLocation>
        <location evidence="13">Cell membrane</location>
        <topology evidence="13">Single-pass membrane protein</topology>
    </subcellularLocation>
    <subcellularLocation>
        <location evidence="12">Endomembrane system</location>
        <topology evidence="12">Single-pass membrane protein</topology>
    </subcellularLocation>
</comment>
<keyword evidence="13" id="KW-1003">Cell membrane</keyword>
<sequence length="251" mass="27906">MMQLDWTTFILEILNFLVLVWILQRFLYRPVLALLDARQQRINQQTERAAQLHAEAEALQSQYQARLADWQQQQDAARRALEEELAQLRSSELDALRKTLADEEAKFRVRNQAATATREAALIREAAAKAYAQTAAMLQRMAGPDLTGRIVEIFLEDLRQLPEAELAALHKAAAALIQASAVTIASAHPLTDADQSRLGQALSAAAGRELAFNFSIDPALIAGVRAVVGECQLHANLADELAFFRRQTNHD</sequence>
<dbReference type="PANTHER" id="PTHR33445">
    <property type="entry name" value="ATP SYNTHASE SUBUNIT B', CHLOROPLASTIC"/>
    <property type="match status" value="1"/>
</dbReference>
<evidence type="ECO:0000256" key="12">
    <source>
        <dbReference type="ARBA" id="ARBA00037847"/>
    </source>
</evidence>
<evidence type="ECO:0000256" key="6">
    <source>
        <dbReference type="ARBA" id="ARBA00022989"/>
    </source>
</evidence>
<dbReference type="InterPro" id="IPR000711">
    <property type="entry name" value="ATPase_OSCP/dsu"/>
</dbReference>
<evidence type="ECO:0000256" key="1">
    <source>
        <dbReference type="ARBA" id="ARBA00005513"/>
    </source>
</evidence>
<proteinExistence type="inferred from homology"/>
<keyword evidence="3 13" id="KW-0138">CF(0)</keyword>
<comment type="caution">
    <text evidence="15">The sequence shown here is derived from an EMBL/GenBank/DDBJ whole genome shotgun (WGS) entry which is preliminary data.</text>
</comment>
<keyword evidence="14" id="KW-0175">Coiled coil</keyword>
<feature type="transmembrane region" description="Helical" evidence="13">
    <location>
        <begin position="6"/>
        <end position="28"/>
    </location>
</feature>
<evidence type="ECO:0000256" key="3">
    <source>
        <dbReference type="ARBA" id="ARBA00022547"/>
    </source>
</evidence>
<protein>
    <recommendedName>
        <fullName evidence="13">ATP synthase subunit b</fullName>
    </recommendedName>
    <alternativeName>
        <fullName evidence="13">ATP synthase F(0) sector subunit b</fullName>
    </alternativeName>
    <alternativeName>
        <fullName evidence="13">ATPase subunit I</fullName>
    </alternativeName>
    <alternativeName>
        <fullName evidence="13">F-type ATPase subunit b</fullName>
        <shortName evidence="13">F-ATPase subunit b</shortName>
    </alternativeName>
</protein>
<evidence type="ECO:0000256" key="9">
    <source>
        <dbReference type="ARBA" id="ARBA00023310"/>
    </source>
</evidence>
<dbReference type="CDD" id="cd06503">
    <property type="entry name" value="ATP-synt_Fo_b"/>
    <property type="match status" value="1"/>
</dbReference>
<evidence type="ECO:0000256" key="2">
    <source>
        <dbReference type="ARBA" id="ARBA00022448"/>
    </source>
</evidence>
<keyword evidence="4 13" id="KW-0812">Transmembrane</keyword>
<comment type="function">
    <text evidence="10 13">F(1)F(0) ATP synthase produces ATP from ADP in the presence of a proton or sodium gradient. F-type ATPases consist of two structural domains, F(1) containing the extramembraneous catalytic core and F(0) containing the membrane proton channel, linked together by a central stalk and a peripheral stalk. During catalysis, ATP synthesis in the catalytic domain of F(1) is coupled via a rotary mechanism of the central stalk subunits to proton translocation.</text>
</comment>
<evidence type="ECO:0000256" key="14">
    <source>
        <dbReference type="SAM" id="Coils"/>
    </source>
</evidence>
<evidence type="ECO:0000256" key="10">
    <source>
        <dbReference type="ARBA" id="ARBA00025198"/>
    </source>
</evidence>
<dbReference type="InterPro" id="IPR050059">
    <property type="entry name" value="ATP_synthase_B_chain"/>
</dbReference>
<dbReference type="HAMAP" id="MF_01398">
    <property type="entry name" value="ATP_synth_b_bprime"/>
    <property type="match status" value="1"/>
</dbReference>
<dbReference type="PANTHER" id="PTHR33445:SF2">
    <property type="entry name" value="ATP SYNTHASE SUBUNIT B', CHLOROPLASTIC"/>
    <property type="match status" value="1"/>
</dbReference>
<evidence type="ECO:0000256" key="4">
    <source>
        <dbReference type="ARBA" id="ARBA00022692"/>
    </source>
</evidence>
<dbReference type="RefSeq" id="WP_256609332.1">
    <property type="nucleotide sequence ID" value="NZ_JANIBM010000002.1"/>
</dbReference>
<comment type="function">
    <text evidence="11">Component of the F(0) channel, it forms part of the peripheral stalk, linking F(1) to F(0). The b'-subunit is a diverged and duplicated form of b found in plants and photosynthetic bacteria.</text>
</comment>
<accession>A0ABT1UCU5</accession>
<dbReference type="Pfam" id="PF00430">
    <property type="entry name" value="ATP-synt_B"/>
    <property type="match status" value="1"/>
</dbReference>